<gene>
    <name evidence="8" type="ORF">SAMN06265348_108151</name>
</gene>
<dbReference type="RefSeq" id="WP_142529302.1">
    <property type="nucleotide sequence ID" value="NZ_CBCSJO010000008.1"/>
</dbReference>
<dbReference type="InterPro" id="IPR012944">
    <property type="entry name" value="SusD_RagB_dom"/>
</dbReference>
<dbReference type="OrthoDB" id="993981at2"/>
<comment type="similarity">
    <text evidence="2">Belongs to the SusD family.</text>
</comment>
<evidence type="ECO:0000259" key="6">
    <source>
        <dbReference type="Pfam" id="PF07980"/>
    </source>
</evidence>
<keyword evidence="3" id="KW-0732">Signal</keyword>
<keyword evidence="9" id="KW-1185">Reference proteome</keyword>
<organism evidence="8 9">
    <name type="scientific">Pedobacter westerhofensis</name>
    <dbReference type="NCBI Taxonomy" id="425512"/>
    <lineage>
        <taxon>Bacteria</taxon>
        <taxon>Pseudomonadati</taxon>
        <taxon>Bacteroidota</taxon>
        <taxon>Sphingobacteriia</taxon>
        <taxon>Sphingobacteriales</taxon>
        <taxon>Sphingobacteriaceae</taxon>
        <taxon>Pedobacter</taxon>
    </lineage>
</organism>
<evidence type="ECO:0000256" key="5">
    <source>
        <dbReference type="ARBA" id="ARBA00023237"/>
    </source>
</evidence>
<dbReference type="Proteomes" id="UP000320300">
    <property type="component" value="Unassembled WGS sequence"/>
</dbReference>
<reference evidence="8 9" key="1">
    <citation type="submission" date="2017-05" db="EMBL/GenBank/DDBJ databases">
        <authorList>
            <person name="Varghese N."/>
            <person name="Submissions S."/>
        </authorList>
    </citation>
    <scope>NUCLEOTIDE SEQUENCE [LARGE SCALE GENOMIC DNA]</scope>
    <source>
        <strain evidence="8 9">DSM 19036</strain>
    </source>
</reference>
<dbReference type="AlphaFoldDB" id="A0A521EJY8"/>
<dbReference type="InterPro" id="IPR011990">
    <property type="entry name" value="TPR-like_helical_dom_sf"/>
</dbReference>
<feature type="domain" description="RagB/SusD" evidence="6">
    <location>
        <begin position="341"/>
        <end position="501"/>
    </location>
</feature>
<name>A0A521EJY8_9SPHI</name>
<evidence type="ECO:0000256" key="2">
    <source>
        <dbReference type="ARBA" id="ARBA00006275"/>
    </source>
</evidence>
<dbReference type="Pfam" id="PF14322">
    <property type="entry name" value="SusD-like_3"/>
    <property type="match status" value="1"/>
</dbReference>
<evidence type="ECO:0000259" key="7">
    <source>
        <dbReference type="Pfam" id="PF14322"/>
    </source>
</evidence>
<accession>A0A521EJY8</accession>
<dbReference type="Pfam" id="PF07980">
    <property type="entry name" value="SusD_RagB"/>
    <property type="match status" value="1"/>
</dbReference>
<keyword evidence="5" id="KW-0998">Cell outer membrane</keyword>
<dbReference type="EMBL" id="FXTN01000008">
    <property type="protein sequence ID" value="SMO83450.1"/>
    <property type="molecule type" value="Genomic_DNA"/>
</dbReference>
<sequence length="502" mass="54945">MKTTIKYIVLPLCILLITAEGCKKDFLEQSPEATIVGQNFFKTETDIKQAVNGAYSSLNGLGNTSYWLFGEMRSDNTSYQYNATDRGQEQREFVDEFLSSATAPPIQTYWSLTYTAISRCNDVLDHLDAITMTATAKAQYSGEAKFLRAWHYFNLVQQFGGVPLRITAVQSPSDSKSAGRAAVADVYTQIVADLTSASTSLPASYTGADLGRATKGAAFALLGKVYLTQKKFAEALTALRQVTGYSLLPSYASVFDPSNKNNAESVFEIQYLGTKPELASNFLYQFAPWTSGSAVTGDPGTNLGSGNGWNIPTQDMLNAYEAGDARKDVSLGTGFIGSDGKFVNVPYVKKYNHGFVDRNRTNDDFPILRYSDVLLMMAEALNEQGFTAGGEAFTLLNRVRTRAALPDKSAGNANPLLAVNDQAAFRAAVLQERRVELAFENQRWYDLVRSGTAVTVMTAHGQREMQQFSNIPAGSYVVTANKLLLPLPQRDVTLDNLTQNPQ</sequence>
<protein>
    <submittedName>
        <fullName evidence="8">Starch-binding associating with outer membrane</fullName>
    </submittedName>
</protein>
<proteinExistence type="inferred from homology"/>
<dbReference type="CDD" id="cd08977">
    <property type="entry name" value="SusD"/>
    <property type="match status" value="1"/>
</dbReference>
<dbReference type="SUPFAM" id="SSF48452">
    <property type="entry name" value="TPR-like"/>
    <property type="match status" value="1"/>
</dbReference>
<dbReference type="Gene3D" id="1.25.40.390">
    <property type="match status" value="1"/>
</dbReference>
<dbReference type="GO" id="GO:0009279">
    <property type="term" value="C:cell outer membrane"/>
    <property type="evidence" value="ECO:0007669"/>
    <property type="project" value="UniProtKB-SubCell"/>
</dbReference>
<evidence type="ECO:0000313" key="8">
    <source>
        <dbReference type="EMBL" id="SMO83450.1"/>
    </source>
</evidence>
<evidence type="ECO:0000256" key="3">
    <source>
        <dbReference type="ARBA" id="ARBA00022729"/>
    </source>
</evidence>
<dbReference type="InterPro" id="IPR033985">
    <property type="entry name" value="SusD-like_N"/>
</dbReference>
<evidence type="ECO:0000313" key="9">
    <source>
        <dbReference type="Proteomes" id="UP000320300"/>
    </source>
</evidence>
<keyword evidence="4" id="KW-0472">Membrane</keyword>
<feature type="domain" description="SusD-like N-terminal" evidence="7">
    <location>
        <begin position="25"/>
        <end position="227"/>
    </location>
</feature>
<comment type="subcellular location">
    <subcellularLocation>
        <location evidence="1">Cell outer membrane</location>
    </subcellularLocation>
</comment>
<evidence type="ECO:0000256" key="1">
    <source>
        <dbReference type="ARBA" id="ARBA00004442"/>
    </source>
</evidence>
<evidence type="ECO:0000256" key="4">
    <source>
        <dbReference type="ARBA" id="ARBA00023136"/>
    </source>
</evidence>